<reference evidence="1" key="2">
    <citation type="submission" date="2015-07" db="EMBL/GenBank/DDBJ databases">
        <authorList>
            <person name="Noorani M."/>
        </authorList>
    </citation>
    <scope>NUCLEOTIDE SEQUENCE</scope>
    <source>
        <strain evidence="1">Yugu1</strain>
    </source>
</reference>
<name>A0A368QBM7_SETIT</name>
<sequence length="124" mass="14791">MQLLEIDPRVGIVLVPVHPLYYQVHNATMLCQSRRRWRARGGARRRTAPPTAPHRIRLRPSLLPWLDASFECSIVDEEHRERARRQELGERERMQIRGLRDLRNNKTMDRIHGPAQRIWAAFRR</sequence>
<organism evidence="1">
    <name type="scientific">Setaria italica</name>
    <name type="common">Foxtail millet</name>
    <name type="synonym">Panicum italicum</name>
    <dbReference type="NCBI Taxonomy" id="4555"/>
    <lineage>
        <taxon>Eukaryota</taxon>
        <taxon>Viridiplantae</taxon>
        <taxon>Streptophyta</taxon>
        <taxon>Embryophyta</taxon>
        <taxon>Tracheophyta</taxon>
        <taxon>Spermatophyta</taxon>
        <taxon>Magnoliopsida</taxon>
        <taxon>Liliopsida</taxon>
        <taxon>Poales</taxon>
        <taxon>Poaceae</taxon>
        <taxon>PACMAD clade</taxon>
        <taxon>Panicoideae</taxon>
        <taxon>Panicodae</taxon>
        <taxon>Paniceae</taxon>
        <taxon>Cenchrinae</taxon>
        <taxon>Setaria</taxon>
    </lineage>
</organism>
<reference evidence="1" key="1">
    <citation type="journal article" date="2012" name="Nat. Biotechnol.">
        <title>Reference genome sequence of the model plant Setaria.</title>
        <authorList>
            <person name="Bennetzen J.L."/>
            <person name="Schmutz J."/>
            <person name="Wang H."/>
            <person name="Percifield R."/>
            <person name="Hawkins J."/>
            <person name="Pontaroli A.C."/>
            <person name="Estep M."/>
            <person name="Feng L."/>
            <person name="Vaughn J.N."/>
            <person name="Grimwood J."/>
            <person name="Jenkins J."/>
            <person name="Barry K."/>
            <person name="Lindquist E."/>
            <person name="Hellsten U."/>
            <person name="Deshpande S."/>
            <person name="Wang X."/>
            <person name="Wu X."/>
            <person name="Mitros T."/>
            <person name="Triplett J."/>
            <person name="Yang X."/>
            <person name="Ye C.Y."/>
            <person name="Mauro-Herrera M."/>
            <person name="Wang L."/>
            <person name="Li P."/>
            <person name="Sharma M."/>
            <person name="Sharma R."/>
            <person name="Ronald P.C."/>
            <person name="Panaud O."/>
            <person name="Kellogg E.A."/>
            <person name="Brutnell T.P."/>
            <person name="Doust A.N."/>
            <person name="Tuskan G.A."/>
            <person name="Rokhsar D."/>
            <person name="Devos K.M."/>
        </authorList>
    </citation>
    <scope>NUCLEOTIDE SEQUENCE [LARGE SCALE GENOMIC DNA]</scope>
    <source>
        <strain evidence="1">Yugu1</strain>
    </source>
</reference>
<proteinExistence type="predicted"/>
<protein>
    <submittedName>
        <fullName evidence="1">Uncharacterized protein</fullName>
    </submittedName>
</protein>
<gene>
    <name evidence="1" type="ORF">SETIT_3G045900v2</name>
</gene>
<accession>A0A368QBM7</accession>
<dbReference type="EMBL" id="CM003530">
    <property type="protein sequence ID" value="RCV15283.1"/>
    <property type="molecule type" value="Genomic_DNA"/>
</dbReference>
<dbReference type="AlphaFoldDB" id="A0A368QBM7"/>
<evidence type="ECO:0000313" key="1">
    <source>
        <dbReference type="EMBL" id="RCV15283.1"/>
    </source>
</evidence>